<gene>
    <name evidence="1" type="ORF">H744_2c1929</name>
</gene>
<dbReference type="OrthoDB" id="6891328at2"/>
<protein>
    <submittedName>
        <fullName evidence="1">Uncharacterized protein</fullName>
    </submittedName>
</protein>
<dbReference type="AlphaFoldDB" id="A0A0C5WN83"/>
<dbReference type="PATRIC" id="fig|658445.3.peg.3876"/>
<reference evidence="1 2" key="1">
    <citation type="submission" date="2013-05" db="EMBL/GenBank/DDBJ databases">
        <title>Complete genome sequence of the lipase-producing bacterium Photobacterium gaetbulicola Gung47.</title>
        <authorList>
            <person name="Kim Y.-O."/>
        </authorList>
    </citation>
    <scope>NUCLEOTIDE SEQUENCE [LARGE SCALE GENOMIC DNA]</scope>
    <source>
        <strain evidence="1 2">Gung47</strain>
    </source>
</reference>
<organism evidence="1 2">
    <name type="scientific">Photobacterium gaetbulicola Gung47</name>
    <dbReference type="NCBI Taxonomy" id="658445"/>
    <lineage>
        <taxon>Bacteria</taxon>
        <taxon>Pseudomonadati</taxon>
        <taxon>Pseudomonadota</taxon>
        <taxon>Gammaproteobacteria</taxon>
        <taxon>Vibrionales</taxon>
        <taxon>Vibrionaceae</taxon>
        <taxon>Photobacterium</taxon>
    </lineage>
</organism>
<proteinExistence type="predicted"/>
<sequence>MNSEIINALKNAKMTTYCLDEDQIISQSEWIERAYTKCKSLAVFFNTKFYILHNDTFNGAAFYKPKFIALNFGVFDLSQKMAHIITNYLVHDITPNIKPNKNPNRKAYYDIFFSLPNMVDANKKTIKENSLANNYYEQIASIFTLFTMFHELGHINHNHGARNINHFCDGFDSSTSSLSSENALDSQTREVICDLYAFECLVKSHVLPMKKELSYNKEEFIKYLTDHLTFISLYFYFLSPNLNNDGYKHASHPPTAFRIFSIYKYFQSDETINISKIEKELIISSSSENLRKILINIFSDSASNNWHTWFTDSELAAWHNEIYNRTPNWYLFEK</sequence>
<evidence type="ECO:0000313" key="1">
    <source>
        <dbReference type="EMBL" id="AJR08593.1"/>
    </source>
</evidence>
<accession>A0A0C5WN83</accession>
<evidence type="ECO:0000313" key="2">
    <source>
        <dbReference type="Proteomes" id="UP000032303"/>
    </source>
</evidence>
<dbReference type="HOGENOM" id="CLU_831183_0_0_6"/>
<dbReference type="EMBL" id="CP005974">
    <property type="protein sequence ID" value="AJR08593.1"/>
    <property type="molecule type" value="Genomic_DNA"/>
</dbReference>
<dbReference type="KEGG" id="pgb:H744_2c1929"/>
<name>A0A0C5WN83_9GAMM</name>
<keyword evidence="2" id="KW-1185">Reference proteome</keyword>
<dbReference type="Proteomes" id="UP000032303">
    <property type="component" value="Chromosome 2"/>
</dbReference>